<dbReference type="GO" id="GO:0016020">
    <property type="term" value="C:membrane"/>
    <property type="evidence" value="ECO:0007669"/>
    <property type="project" value="InterPro"/>
</dbReference>
<reference evidence="3" key="1">
    <citation type="journal article" date="2020" name="bioRxiv">
        <title>A rank-normalized archaeal taxonomy based on genome phylogeny resolves widespread incomplete and uneven classifications.</title>
        <authorList>
            <person name="Rinke C."/>
            <person name="Chuvochina M."/>
            <person name="Mussig A.J."/>
            <person name="Chaumeil P.-A."/>
            <person name="Waite D.W."/>
            <person name="Whitman W.B."/>
            <person name="Parks D.H."/>
            <person name="Hugenholtz P."/>
        </authorList>
    </citation>
    <scope>NUCLEOTIDE SEQUENCE [LARGE SCALE GENOMIC DNA]</scope>
</reference>
<feature type="transmembrane region" description="Helical" evidence="1">
    <location>
        <begin position="44"/>
        <end position="65"/>
    </location>
</feature>
<dbReference type="CDD" id="cd06530">
    <property type="entry name" value="S26_SPase_I"/>
    <property type="match status" value="1"/>
</dbReference>
<dbReference type="AlphaFoldDB" id="A0A7J4KYP0"/>
<keyword evidence="1" id="KW-1133">Transmembrane helix</keyword>
<dbReference type="EMBL" id="DUFJ01000094">
    <property type="protein sequence ID" value="HIH33437.1"/>
    <property type="molecule type" value="Genomic_DNA"/>
</dbReference>
<protein>
    <recommendedName>
        <fullName evidence="4">Signal peptidase I</fullName>
    </recommendedName>
</protein>
<sequence length="275" mass="30766">MPLKKKLQAFRKKLKWLDPFTYVDLLLEKYWPAKHGKKTDVQEIGYTLVYIVSAFIFAFLIYQFFALALQTNSPIVIVISESMEPNLYRGDVVFIQGASFASLKAQELFVPENVSGKLFSEFAEASYSPSQVSNAGKELSAIQAGGKEIKPSQDGDINLYYSSFTGEQIIHRVVAKLNALDASFLLTKGDNEKTNWTFDQDCGKKIQEPILGTDTSRIIIEKPCITLYPLKISEIEGKAVFRIPIIGCVKVWVFDDLPSLISKGAMPEHYNGGLC</sequence>
<gene>
    <name evidence="2" type="ORF">HA227_04255</name>
</gene>
<evidence type="ECO:0000313" key="3">
    <source>
        <dbReference type="Proteomes" id="UP000527315"/>
    </source>
</evidence>
<dbReference type="GO" id="GO:0006465">
    <property type="term" value="P:signal peptide processing"/>
    <property type="evidence" value="ECO:0007669"/>
    <property type="project" value="InterPro"/>
</dbReference>
<dbReference type="PANTHER" id="PTHR10806:SF6">
    <property type="entry name" value="SIGNAL PEPTIDASE COMPLEX CATALYTIC SUBUNIT SEC11"/>
    <property type="match status" value="1"/>
</dbReference>
<comment type="caution">
    <text evidence="2">The sequence shown here is derived from an EMBL/GenBank/DDBJ whole genome shotgun (WGS) entry which is preliminary data.</text>
</comment>
<name>A0A7J4KYP0_9ARCH</name>
<evidence type="ECO:0000256" key="1">
    <source>
        <dbReference type="SAM" id="Phobius"/>
    </source>
</evidence>
<keyword evidence="1" id="KW-0812">Transmembrane</keyword>
<dbReference type="PANTHER" id="PTHR10806">
    <property type="entry name" value="SIGNAL PEPTIDASE COMPLEX CATALYTIC SUBUNIT SEC11"/>
    <property type="match status" value="1"/>
</dbReference>
<keyword evidence="1" id="KW-0472">Membrane</keyword>
<evidence type="ECO:0008006" key="4">
    <source>
        <dbReference type="Google" id="ProtNLM"/>
    </source>
</evidence>
<organism evidence="2 3">
    <name type="scientific">Candidatus Iainarchaeum sp</name>
    <dbReference type="NCBI Taxonomy" id="3101447"/>
    <lineage>
        <taxon>Archaea</taxon>
        <taxon>Candidatus Iainarchaeota</taxon>
        <taxon>Candidatus Iainarchaeia</taxon>
        <taxon>Candidatus Iainarchaeales</taxon>
        <taxon>Candidatus Iainarchaeaceae</taxon>
        <taxon>Candidatus Iainarchaeum</taxon>
    </lineage>
</organism>
<dbReference type="GO" id="GO:0004252">
    <property type="term" value="F:serine-type endopeptidase activity"/>
    <property type="evidence" value="ECO:0007669"/>
    <property type="project" value="InterPro"/>
</dbReference>
<dbReference type="Proteomes" id="UP000527315">
    <property type="component" value="Unassembled WGS sequence"/>
</dbReference>
<accession>A0A7J4KYP0</accession>
<proteinExistence type="predicted"/>
<dbReference type="InterPro" id="IPR019533">
    <property type="entry name" value="Peptidase_S26"/>
</dbReference>
<evidence type="ECO:0000313" key="2">
    <source>
        <dbReference type="EMBL" id="HIH33437.1"/>
    </source>
</evidence>
<dbReference type="InterPro" id="IPR001733">
    <property type="entry name" value="Peptidase_S26B"/>
</dbReference>